<keyword evidence="2" id="KW-1185">Reference proteome</keyword>
<comment type="caution">
    <text evidence="1">The sequence shown here is derived from an EMBL/GenBank/DDBJ whole genome shotgun (WGS) entry which is preliminary data.</text>
</comment>
<organism evidence="1 2">
    <name type="scientific">Neophaeococcomyces mojaviensis</name>
    <dbReference type="NCBI Taxonomy" id="3383035"/>
    <lineage>
        <taxon>Eukaryota</taxon>
        <taxon>Fungi</taxon>
        <taxon>Dikarya</taxon>
        <taxon>Ascomycota</taxon>
        <taxon>Pezizomycotina</taxon>
        <taxon>Eurotiomycetes</taxon>
        <taxon>Chaetothyriomycetidae</taxon>
        <taxon>Chaetothyriales</taxon>
        <taxon>Chaetothyriales incertae sedis</taxon>
        <taxon>Neophaeococcomyces</taxon>
    </lineage>
</organism>
<dbReference type="EMBL" id="JAPDRQ010000230">
    <property type="protein sequence ID" value="KAJ9651892.1"/>
    <property type="molecule type" value="Genomic_DNA"/>
</dbReference>
<sequence>MKVIDHVGTAQTVTYLPPEVLELIIDHLRHRRRPIAAQKDLWACCLVAKEWYETTIKHLYDAPVLSPRNFTEFAITLSPRVASRVRRVGLEDFVQHLDMGSLAYESKKSTTARLISRTKNSLRTFVAPAVSFSTTSLAPLSRCSRLEYLDLSRDSYDFKLVQLMRSIKSIRNLTWLSLPKDCIAHYHDSVYKPLEQQGQEFWPIMLQSLQLNEHHFEPTAWQWKALLASLPPVLTNLSFRNCTSYDAFDHVAVADQIVPQVKTLVISVNRGDDTYYLNQLVKPFPNITKLTVPAITSWIFKNFIFMSTENSWSLTASNTNTATPPQQMEVLVLEQSPDFVSSTHITVESLRQFVTHCPKLVRIEVPEAYFNVEEDEDYQMDLLNESLTKRAEELTDSVKLSICPDQVGIYTTQSNPNLGVGLKRSFIYRAEG</sequence>
<gene>
    <name evidence="1" type="ORF">H2198_008856</name>
</gene>
<protein>
    <submittedName>
        <fullName evidence="1">Uncharacterized protein</fullName>
    </submittedName>
</protein>
<dbReference type="Proteomes" id="UP001172386">
    <property type="component" value="Unassembled WGS sequence"/>
</dbReference>
<reference evidence="1" key="1">
    <citation type="submission" date="2022-10" db="EMBL/GenBank/DDBJ databases">
        <title>Culturing micro-colonial fungi from biological soil crusts in the Mojave desert and describing Neophaeococcomyces mojavensis, and introducing the new genera and species Taxawa tesnikishii.</title>
        <authorList>
            <person name="Kurbessoian T."/>
            <person name="Stajich J.E."/>
        </authorList>
    </citation>
    <scope>NUCLEOTIDE SEQUENCE</scope>
    <source>
        <strain evidence="1">JES_112</strain>
    </source>
</reference>
<name>A0ACC2ZW09_9EURO</name>
<evidence type="ECO:0000313" key="1">
    <source>
        <dbReference type="EMBL" id="KAJ9651892.1"/>
    </source>
</evidence>
<accession>A0ACC2ZW09</accession>
<evidence type="ECO:0000313" key="2">
    <source>
        <dbReference type="Proteomes" id="UP001172386"/>
    </source>
</evidence>
<proteinExistence type="predicted"/>